<dbReference type="GeneTree" id="ENSGT00940000173441"/>
<dbReference type="Gene3D" id="1.10.238.10">
    <property type="entry name" value="EF-hand"/>
    <property type="match status" value="1"/>
</dbReference>
<dbReference type="GO" id="GO:0005509">
    <property type="term" value="F:calcium ion binding"/>
    <property type="evidence" value="ECO:0007669"/>
    <property type="project" value="InterPro"/>
</dbReference>
<evidence type="ECO:0000313" key="5">
    <source>
        <dbReference type="Ensembl" id="ENSFHEP00000034619.1"/>
    </source>
</evidence>
<dbReference type="Pfam" id="PF13499">
    <property type="entry name" value="EF-hand_7"/>
    <property type="match status" value="1"/>
</dbReference>
<feature type="domain" description="EF-hand" evidence="4">
    <location>
        <begin position="36"/>
        <end position="71"/>
    </location>
</feature>
<keyword evidence="6" id="KW-1185">Reference proteome</keyword>
<dbReference type="InterPro" id="IPR011992">
    <property type="entry name" value="EF-hand-dom_pair"/>
</dbReference>
<dbReference type="SMART" id="SM00054">
    <property type="entry name" value="EFh"/>
    <property type="match status" value="2"/>
</dbReference>
<evidence type="ECO:0000256" key="2">
    <source>
        <dbReference type="ARBA" id="ARBA00022737"/>
    </source>
</evidence>
<keyword evidence="2" id="KW-0677">Repeat</keyword>
<keyword evidence="3" id="KW-0106">Calcium</keyword>
<proteinExistence type="predicted"/>
<dbReference type="SUPFAM" id="SSF47473">
    <property type="entry name" value="EF-hand"/>
    <property type="match status" value="1"/>
</dbReference>
<dbReference type="AlphaFoldDB" id="A0A3Q2R1S0"/>
<reference evidence="5" key="1">
    <citation type="submission" date="2025-08" db="UniProtKB">
        <authorList>
            <consortium name="Ensembl"/>
        </authorList>
    </citation>
    <scope>IDENTIFICATION</scope>
</reference>
<evidence type="ECO:0000259" key="4">
    <source>
        <dbReference type="PROSITE" id="PS50222"/>
    </source>
</evidence>
<dbReference type="InterPro" id="IPR002048">
    <property type="entry name" value="EF_hand_dom"/>
</dbReference>
<accession>A0A3Q2R1S0</accession>
<dbReference type="STRING" id="8078.ENSFHEP00000034619"/>
<evidence type="ECO:0000313" key="6">
    <source>
        <dbReference type="Proteomes" id="UP000265000"/>
    </source>
</evidence>
<dbReference type="Proteomes" id="UP000265000">
    <property type="component" value="Unplaced"/>
</dbReference>
<dbReference type="InterPro" id="IPR018247">
    <property type="entry name" value="EF_Hand_1_Ca_BS"/>
</dbReference>
<feature type="domain" description="EF-hand" evidence="4">
    <location>
        <begin position="73"/>
        <end position="105"/>
    </location>
</feature>
<dbReference type="PROSITE" id="PS00018">
    <property type="entry name" value="EF_HAND_1"/>
    <property type="match status" value="2"/>
</dbReference>
<dbReference type="GO" id="GO:0032588">
    <property type="term" value="C:trans-Golgi network membrane"/>
    <property type="evidence" value="ECO:0007669"/>
    <property type="project" value="TreeGrafter"/>
</dbReference>
<evidence type="ECO:0000256" key="1">
    <source>
        <dbReference type="ARBA" id="ARBA00022723"/>
    </source>
</evidence>
<dbReference type="Ensembl" id="ENSFHET00000030012.1">
    <property type="protein sequence ID" value="ENSFHEP00000034619.1"/>
    <property type="gene ID" value="ENSFHEG00000022420.1"/>
</dbReference>
<dbReference type="PROSITE" id="PS50222">
    <property type="entry name" value="EF_HAND_2"/>
    <property type="match status" value="2"/>
</dbReference>
<dbReference type="PANTHER" id="PTHR46311:SF3">
    <property type="entry name" value="CALCIUM-BINDING PROTEIN 8"/>
    <property type="match status" value="1"/>
</dbReference>
<keyword evidence="1" id="KW-0479">Metal-binding</keyword>
<dbReference type="PANTHER" id="PTHR46311">
    <property type="entry name" value="CALCIUM-BINDING PROTEIN 8-RELATED"/>
    <property type="match status" value="1"/>
</dbReference>
<reference evidence="5" key="2">
    <citation type="submission" date="2025-09" db="UniProtKB">
        <authorList>
            <consortium name="Ensembl"/>
        </authorList>
    </citation>
    <scope>IDENTIFICATION</scope>
</reference>
<protein>
    <recommendedName>
        <fullName evidence="4">EF-hand domain-containing protein</fullName>
    </recommendedName>
</protein>
<name>A0A3Q2R1S0_FUNHE</name>
<dbReference type="InterPro" id="IPR051111">
    <property type="entry name" value="Ca-binding_regulatory"/>
</dbReference>
<dbReference type="CDD" id="cd00051">
    <property type="entry name" value="EFh"/>
    <property type="match status" value="1"/>
</dbReference>
<evidence type="ECO:0000256" key="3">
    <source>
        <dbReference type="ARBA" id="ARBA00022837"/>
    </source>
</evidence>
<sequence>VQPRVLRLLTAALKHGGSVNWPGFVTMASTNKEAQEEQDRLRSLFHTYDVDNSGQIEKNEFYAICQELQVPSEEAEGIFSRLDADGDGTVTLEEFLTITVSQIKKKKKINRNSLPC</sequence>
<organism evidence="5 6">
    <name type="scientific">Fundulus heteroclitus</name>
    <name type="common">Killifish</name>
    <name type="synonym">Mummichog</name>
    <dbReference type="NCBI Taxonomy" id="8078"/>
    <lineage>
        <taxon>Eukaryota</taxon>
        <taxon>Metazoa</taxon>
        <taxon>Chordata</taxon>
        <taxon>Craniata</taxon>
        <taxon>Vertebrata</taxon>
        <taxon>Euteleostomi</taxon>
        <taxon>Actinopterygii</taxon>
        <taxon>Neopterygii</taxon>
        <taxon>Teleostei</taxon>
        <taxon>Neoteleostei</taxon>
        <taxon>Acanthomorphata</taxon>
        <taxon>Ovalentaria</taxon>
        <taxon>Atherinomorphae</taxon>
        <taxon>Cyprinodontiformes</taxon>
        <taxon>Fundulidae</taxon>
        <taxon>Fundulus</taxon>
    </lineage>
</organism>